<sequence length="111" mass="13303">MERSSYKQIIKLWHLECAIEENCLPSVVHTIIQRNPTNYYWHERALLRFTSVITNVGIDDFEPYEKMERWEWHSCHMQVNRTSSSLLVEQDVCPGHKHFSMNLGTQIHQKF</sequence>
<reference evidence="1 2" key="1">
    <citation type="submission" date="2024-11" db="EMBL/GenBank/DDBJ databases">
        <title>Adaptive evolution of stress response genes in parasites aligns with host niche diversity.</title>
        <authorList>
            <person name="Hahn C."/>
            <person name="Resl P."/>
        </authorList>
    </citation>
    <scope>NUCLEOTIDE SEQUENCE [LARGE SCALE GENOMIC DNA]</scope>
    <source>
        <strain evidence="1">EGGRZ-B1_66</strain>
        <tissue evidence="1">Body</tissue>
    </source>
</reference>
<dbReference type="Proteomes" id="UP001626550">
    <property type="component" value="Unassembled WGS sequence"/>
</dbReference>
<dbReference type="InterPro" id="IPR050912">
    <property type="entry name" value="LOX-like_protein"/>
</dbReference>
<dbReference type="InterPro" id="IPR001695">
    <property type="entry name" value="Lysyl_oxidase"/>
</dbReference>
<dbReference type="AlphaFoldDB" id="A0ABD2PWK5"/>
<proteinExistence type="predicted"/>
<gene>
    <name evidence="1" type="primary">LOXL3_2</name>
    <name evidence="1" type="ORF">Ciccas_009683</name>
</gene>
<comment type="caution">
    <text evidence="1">The sequence shown here is derived from an EMBL/GenBank/DDBJ whole genome shotgun (WGS) entry which is preliminary data.</text>
</comment>
<organism evidence="1 2">
    <name type="scientific">Cichlidogyrus casuarinus</name>
    <dbReference type="NCBI Taxonomy" id="1844966"/>
    <lineage>
        <taxon>Eukaryota</taxon>
        <taxon>Metazoa</taxon>
        <taxon>Spiralia</taxon>
        <taxon>Lophotrochozoa</taxon>
        <taxon>Platyhelminthes</taxon>
        <taxon>Monogenea</taxon>
        <taxon>Monopisthocotylea</taxon>
        <taxon>Dactylogyridea</taxon>
        <taxon>Ancyrocephalidae</taxon>
        <taxon>Cichlidogyrus</taxon>
    </lineage>
</organism>
<evidence type="ECO:0000313" key="1">
    <source>
        <dbReference type="EMBL" id="KAL3311734.1"/>
    </source>
</evidence>
<keyword evidence="2" id="KW-1185">Reference proteome</keyword>
<dbReference type="PANTHER" id="PTHR45817">
    <property type="entry name" value="LYSYL OXIDASE-LIKE-RELATED"/>
    <property type="match status" value="1"/>
</dbReference>
<protein>
    <submittedName>
        <fullName evidence="1">Lysyl oxidase 3</fullName>
    </submittedName>
</protein>
<dbReference type="EMBL" id="JBJKFK010002044">
    <property type="protein sequence ID" value="KAL3311734.1"/>
    <property type="molecule type" value="Genomic_DNA"/>
</dbReference>
<dbReference type="Pfam" id="PF01186">
    <property type="entry name" value="Lysyl_oxidase"/>
    <property type="match status" value="1"/>
</dbReference>
<name>A0ABD2PWK5_9PLAT</name>
<dbReference type="PANTHER" id="PTHR45817:SF4">
    <property type="entry name" value="LYSYL OXIDASE-LIKE-RELATED"/>
    <property type="match status" value="1"/>
</dbReference>
<evidence type="ECO:0000313" key="2">
    <source>
        <dbReference type="Proteomes" id="UP001626550"/>
    </source>
</evidence>
<accession>A0ABD2PWK5</accession>